<dbReference type="Pfam" id="PF03168">
    <property type="entry name" value="LEA_2"/>
    <property type="match status" value="1"/>
</dbReference>
<dbReference type="Proteomes" id="UP001202328">
    <property type="component" value="Unassembled WGS sequence"/>
</dbReference>
<dbReference type="EMBL" id="JAJJMB010017331">
    <property type="protein sequence ID" value="KAI3839842.1"/>
    <property type="molecule type" value="Genomic_DNA"/>
</dbReference>
<keyword evidence="2 5" id="KW-0812">Transmembrane</keyword>
<organism evidence="7 8">
    <name type="scientific">Papaver atlanticum</name>
    <dbReference type="NCBI Taxonomy" id="357466"/>
    <lineage>
        <taxon>Eukaryota</taxon>
        <taxon>Viridiplantae</taxon>
        <taxon>Streptophyta</taxon>
        <taxon>Embryophyta</taxon>
        <taxon>Tracheophyta</taxon>
        <taxon>Spermatophyta</taxon>
        <taxon>Magnoliopsida</taxon>
        <taxon>Ranunculales</taxon>
        <taxon>Papaveraceae</taxon>
        <taxon>Papaveroideae</taxon>
        <taxon>Papaver</taxon>
    </lineage>
</organism>
<evidence type="ECO:0000256" key="5">
    <source>
        <dbReference type="SAM" id="Phobius"/>
    </source>
</evidence>
<dbReference type="PANTHER" id="PTHR31415">
    <property type="entry name" value="OS05G0367900 PROTEIN"/>
    <property type="match status" value="1"/>
</dbReference>
<dbReference type="InterPro" id="IPR044839">
    <property type="entry name" value="NDR1-like"/>
</dbReference>
<feature type="domain" description="Late embryogenesis abundant protein LEA-2 subgroup" evidence="6">
    <location>
        <begin position="70"/>
        <end position="122"/>
    </location>
</feature>
<gene>
    <name evidence="7" type="ORF">MKW98_010147</name>
</gene>
<dbReference type="PANTHER" id="PTHR31415:SF4">
    <property type="entry name" value="NDR1_HIN1-LIKE PROTEIN 3"/>
    <property type="match status" value="1"/>
</dbReference>
<dbReference type="AlphaFoldDB" id="A0AAD4RXW8"/>
<comment type="subcellular location">
    <subcellularLocation>
        <location evidence="1">Membrane</location>
        <topology evidence="1">Single-pass membrane protein</topology>
    </subcellularLocation>
</comment>
<feature type="transmembrane region" description="Helical" evidence="5">
    <location>
        <begin position="17"/>
        <end position="36"/>
    </location>
</feature>
<accession>A0AAD4RXW8</accession>
<reference evidence="7" key="1">
    <citation type="submission" date="2022-04" db="EMBL/GenBank/DDBJ databases">
        <title>A functionally conserved STORR gene fusion in Papaver species that diverged 16.8 million years ago.</title>
        <authorList>
            <person name="Catania T."/>
        </authorList>
    </citation>
    <scope>NUCLEOTIDE SEQUENCE</scope>
    <source>
        <strain evidence="7">S-188037</strain>
    </source>
</reference>
<evidence type="ECO:0000259" key="6">
    <source>
        <dbReference type="Pfam" id="PF03168"/>
    </source>
</evidence>
<protein>
    <recommendedName>
        <fullName evidence="6">Late embryogenesis abundant protein LEA-2 subgroup domain-containing protein</fullName>
    </recommendedName>
</protein>
<dbReference type="InterPro" id="IPR004864">
    <property type="entry name" value="LEA_2"/>
</dbReference>
<sequence>MGCGGILCCIPKCICKMILSALIALGILALIIWFTLRPINPLKIHVQDASLTPFNLTDNSILFYNLAVALNIRNPNKKIGVYYEQIEARAFYDSQRFDSVTLTPFYQGHKNTTILLPVFEGHKLLPSVQDEYSKDKIDGKFKILVEVYLKMTFKAGVIYTWNNISSINTPKLKHRVTCEFEVPLGSNPAVGFHPEKCIFGY</sequence>
<evidence type="ECO:0000256" key="4">
    <source>
        <dbReference type="ARBA" id="ARBA00023136"/>
    </source>
</evidence>
<dbReference type="GO" id="GO:0005886">
    <property type="term" value="C:plasma membrane"/>
    <property type="evidence" value="ECO:0007669"/>
    <property type="project" value="TreeGrafter"/>
</dbReference>
<evidence type="ECO:0000256" key="3">
    <source>
        <dbReference type="ARBA" id="ARBA00022989"/>
    </source>
</evidence>
<dbReference type="GO" id="GO:0009506">
    <property type="term" value="C:plasmodesma"/>
    <property type="evidence" value="ECO:0007669"/>
    <property type="project" value="TreeGrafter"/>
</dbReference>
<keyword evidence="8" id="KW-1185">Reference proteome</keyword>
<proteinExistence type="predicted"/>
<evidence type="ECO:0000256" key="1">
    <source>
        <dbReference type="ARBA" id="ARBA00004167"/>
    </source>
</evidence>
<name>A0AAD4RXW8_9MAGN</name>
<comment type="caution">
    <text evidence="7">The sequence shown here is derived from an EMBL/GenBank/DDBJ whole genome shotgun (WGS) entry which is preliminary data.</text>
</comment>
<evidence type="ECO:0000256" key="2">
    <source>
        <dbReference type="ARBA" id="ARBA00022692"/>
    </source>
</evidence>
<keyword evidence="4 5" id="KW-0472">Membrane</keyword>
<dbReference type="GO" id="GO:0098542">
    <property type="term" value="P:defense response to other organism"/>
    <property type="evidence" value="ECO:0007669"/>
    <property type="project" value="InterPro"/>
</dbReference>
<evidence type="ECO:0000313" key="7">
    <source>
        <dbReference type="EMBL" id="KAI3839842.1"/>
    </source>
</evidence>
<keyword evidence="3 5" id="KW-1133">Transmembrane helix</keyword>
<evidence type="ECO:0000313" key="8">
    <source>
        <dbReference type="Proteomes" id="UP001202328"/>
    </source>
</evidence>